<protein>
    <submittedName>
        <fullName evidence="2">Uncharacterized protein</fullName>
    </submittedName>
</protein>
<comment type="caution">
    <text evidence="2">The sequence shown here is derived from an EMBL/GenBank/DDBJ whole genome shotgun (WGS) entry which is preliminary data.</text>
</comment>
<sequence length="80" mass="9298">MDRLGSSYKNQPETQERRRSVHKPERILPIQATFIKATARTPATQNRAHVIGFGVQTSPFERFNQKNMRSAMKNILLRMN</sequence>
<feature type="compositionally biased region" description="Basic and acidic residues" evidence="1">
    <location>
        <begin position="14"/>
        <end position="25"/>
    </location>
</feature>
<dbReference type="Proteomes" id="UP000783686">
    <property type="component" value="Unassembled WGS sequence"/>
</dbReference>
<name>A0A811JQZ1_9BILA</name>
<proteinExistence type="predicted"/>
<evidence type="ECO:0000313" key="3">
    <source>
        <dbReference type="Proteomes" id="UP000614601"/>
    </source>
</evidence>
<dbReference type="OrthoDB" id="10358515at2759"/>
<evidence type="ECO:0000256" key="1">
    <source>
        <dbReference type="SAM" id="MobiDB-lite"/>
    </source>
</evidence>
<dbReference type="EMBL" id="CAJFCW020000001">
    <property type="protein sequence ID" value="CAG9078111.1"/>
    <property type="molecule type" value="Genomic_DNA"/>
</dbReference>
<dbReference type="Proteomes" id="UP000614601">
    <property type="component" value="Unassembled WGS sequence"/>
</dbReference>
<evidence type="ECO:0000313" key="2">
    <source>
        <dbReference type="EMBL" id="CAD5205568.1"/>
    </source>
</evidence>
<gene>
    <name evidence="2" type="ORF">BOKJ2_LOCUS252</name>
</gene>
<feature type="region of interest" description="Disordered" evidence="1">
    <location>
        <begin position="1"/>
        <end position="25"/>
    </location>
</feature>
<dbReference type="EMBL" id="CAJFDH010000001">
    <property type="protein sequence ID" value="CAD5205568.1"/>
    <property type="molecule type" value="Genomic_DNA"/>
</dbReference>
<organism evidence="2 3">
    <name type="scientific">Bursaphelenchus okinawaensis</name>
    <dbReference type="NCBI Taxonomy" id="465554"/>
    <lineage>
        <taxon>Eukaryota</taxon>
        <taxon>Metazoa</taxon>
        <taxon>Ecdysozoa</taxon>
        <taxon>Nematoda</taxon>
        <taxon>Chromadorea</taxon>
        <taxon>Rhabditida</taxon>
        <taxon>Tylenchina</taxon>
        <taxon>Tylenchomorpha</taxon>
        <taxon>Aphelenchoidea</taxon>
        <taxon>Aphelenchoididae</taxon>
        <taxon>Bursaphelenchus</taxon>
    </lineage>
</organism>
<keyword evidence="3" id="KW-1185">Reference proteome</keyword>
<dbReference type="AlphaFoldDB" id="A0A811JQZ1"/>
<accession>A0A811JQZ1</accession>
<reference evidence="2" key="1">
    <citation type="submission" date="2020-09" db="EMBL/GenBank/DDBJ databases">
        <authorList>
            <person name="Kikuchi T."/>
        </authorList>
    </citation>
    <scope>NUCLEOTIDE SEQUENCE</scope>
    <source>
        <strain evidence="2">SH1</strain>
    </source>
</reference>